<dbReference type="Proteomes" id="UP001304298">
    <property type="component" value="Unassembled WGS sequence"/>
</dbReference>
<reference evidence="1 2" key="1">
    <citation type="submission" date="2023-12" db="EMBL/GenBank/DDBJ databases">
        <title>Amycolatopsis sp. V23-08.</title>
        <authorList>
            <person name="Somphong A."/>
        </authorList>
    </citation>
    <scope>NUCLEOTIDE SEQUENCE [LARGE SCALE GENOMIC DNA]</scope>
    <source>
        <strain evidence="1 2">V23-08</strain>
    </source>
</reference>
<dbReference type="InterPro" id="IPR046274">
    <property type="entry name" value="DUF6307"/>
</dbReference>
<name>A0ABU5QZV4_9PSEU</name>
<gene>
    <name evidence="1" type="ORF">VA596_07800</name>
</gene>
<evidence type="ECO:0000313" key="1">
    <source>
        <dbReference type="EMBL" id="MEA5359433.1"/>
    </source>
</evidence>
<organism evidence="1 2">
    <name type="scientific">Amycolatopsis heterodermiae</name>
    <dbReference type="NCBI Taxonomy" id="3110235"/>
    <lineage>
        <taxon>Bacteria</taxon>
        <taxon>Bacillati</taxon>
        <taxon>Actinomycetota</taxon>
        <taxon>Actinomycetes</taxon>
        <taxon>Pseudonocardiales</taxon>
        <taxon>Pseudonocardiaceae</taxon>
        <taxon>Amycolatopsis</taxon>
    </lineage>
</organism>
<accession>A0ABU5QZV4</accession>
<comment type="caution">
    <text evidence="1">The sequence shown here is derived from an EMBL/GenBank/DDBJ whole genome shotgun (WGS) entry which is preliminary data.</text>
</comment>
<dbReference type="RefSeq" id="WP_323324637.1">
    <property type="nucleotide sequence ID" value="NZ_JAYFSI010000001.1"/>
</dbReference>
<protein>
    <submittedName>
        <fullName evidence="1">DUF6307 family protein</fullName>
    </submittedName>
</protein>
<proteinExistence type="predicted"/>
<sequence length="52" mass="6003">MTAQIEPTSRYHLRVERVKKIVMEDTKLSDTKALALAVRMVHELDTVPEPVR</sequence>
<dbReference type="Pfam" id="PF19826">
    <property type="entry name" value="DUF6307"/>
    <property type="match status" value="1"/>
</dbReference>
<evidence type="ECO:0000313" key="2">
    <source>
        <dbReference type="Proteomes" id="UP001304298"/>
    </source>
</evidence>
<dbReference type="EMBL" id="JAYFSI010000001">
    <property type="protein sequence ID" value="MEA5359433.1"/>
    <property type="molecule type" value="Genomic_DNA"/>
</dbReference>
<keyword evidence="2" id="KW-1185">Reference proteome</keyword>